<evidence type="ECO:0000313" key="2">
    <source>
        <dbReference type="EMBL" id="PAS91313.1"/>
    </source>
</evidence>
<organism evidence="2 3">
    <name type="scientific">Candidatus Dactylopiibacterium carminicum</name>
    <dbReference type="NCBI Taxonomy" id="857335"/>
    <lineage>
        <taxon>Bacteria</taxon>
        <taxon>Pseudomonadati</taxon>
        <taxon>Pseudomonadota</taxon>
        <taxon>Betaproteobacteria</taxon>
        <taxon>Rhodocyclales</taxon>
        <taxon>Rhodocyclaceae</taxon>
        <taxon>Candidatus Dactylopiibacterium</taxon>
    </lineage>
</organism>
<gene>
    <name evidence="2" type="ORF">CGU29_17120</name>
</gene>
<feature type="domain" description="DUF6701" evidence="1">
    <location>
        <begin position="42"/>
        <end position="176"/>
    </location>
</feature>
<dbReference type="Pfam" id="PF20419">
    <property type="entry name" value="DUF6701"/>
    <property type="match status" value="1"/>
</dbReference>
<dbReference type="AlphaFoldDB" id="A0A272EMG3"/>
<dbReference type="InterPro" id="IPR046524">
    <property type="entry name" value="DUF6701"/>
</dbReference>
<evidence type="ECO:0000313" key="3">
    <source>
        <dbReference type="Proteomes" id="UP000216107"/>
    </source>
</evidence>
<sequence length="192" mass="19444">NMARCGIRLCIALDGQDGCSVGSVTLGVSGSSPPLKAFSQPLCSFNGAAYSTSCSLGFADAGLLFSVPSQISGVTSNAITITAAKTDDATKRCVPAFASVTRNVSFWSSYLSPATGSMSLAVNGNAVAGASPGTSLPLSFNANGDATITLNYPDAGQIALNARYTGSSANGDSGLVIWFEHLSRGAVRFVRG</sequence>
<dbReference type="Proteomes" id="UP000216107">
    <property type="component" value="Unassembled WGS sequence"/>
</dbReference>
<feature type="non-terminal residue" evidence="2">
    <location>
        <position position="1"/>
    </location>
</feature>
<comment type="caution">
    <text evidence="2">The sequence shown here is derived from an EMBL/GenBank/DDBJ whole genome shotgun (WGS) entry which is preliminary data.</text>
</comment>
<evidence type="ECO:0000259" key="1">
    <source>
        <dbReference type="Pfam" id="PF20419"/>
    </source>
</evidence>
<proteinExistence type="predicted"/>
<name>A0A272EMG3_9RHOO</name>
<reference evidence="2 3" key="1">
    <citation type="submission" date="2017-07" db="EMBL/GenBank/DDBJ databases">
        <title>Candidatus Dactylopiibacterium carminicum, a nitrogen-fixing symbiont of the cochineal insect Dactylopius coccus and Dactylopius opuntiae (Hemiptera: Coccoidea: Dactylopiidae).</title>
        <authorList>
            <person name="Vera A."/>
        </authorList>
    </citation>
    <scope>NUCLEOTIDE SEQUENCE [LARGE SCALE GENOMIC DNA]</scope>
    <source>
        <strain evidence="2 3">NFDCM</strain>
    </source>
</reference>
<protein>
    <recommendedName>
        <fullName evidence="1">DUF6701 domain-containing protein</fullName>
    </recommendedName>
</protein>
<accession>A0A272EMG3</accession>
<dbReference type="EMBL" id="NMRN01000104">
    <property type="protein sequence ID" value="PAS91313.1"/>
    <property type="molecule type" value="Genomic_DNA"/>
</dbReference>